<proteinExistence type="predicted"/>
<organism evidence="2 3">
    <name type="scientific">Paenibacillus turicensis</name>
    <dbReference type="NCBI Taxonomy" id="160487"/>
    <lineage>
        <taxon>Bacteria</taxon>
        <taxon>Bacillati</taxon>
        <taxon>Bacillota</taxon>
        <taxon>Bacilli</taxon>
        <taxon>Bacillales</taxon>
        <taxon>Paenibacillaceae</taxon>
        <taxon>Paenibacillus</taxon>
    </lineage>
</organism>
<keyword evidence="1" id="KW-0472">Membrane</keyword>
<sequence length="115" mass="13305">MNMRNLLKLENVFLLLLGLYVYFEVFHFSLIVLLITVLLPDISMLGYIINTKIGATIYNIVHNLMTVVIILFLGIGLNLNIMIYVALILFIHIFMDRICGFGLKYNDNFQHTHLT</sequence>
<gene>
    <name evidence="2" type="ORF">J2Z32_000955</name>
</gene>
<dbReference type="RefSeq" id="WP_210088017.1">
    <property type="nucleotide sequence ID" value="NZ_JAGGKG010000003.1"/>
</dbReference>
<accession>A0ABS4FP31</accession>
<feature type="transmembrane region" description="Helical" evidence="1">
    <location>
        <begin position="12"/>
        <end position="38"/>
    </location>
</feature>
<evidence type="ECO:0000313" key="3">
    <source>
        <dbReference type="Proteomes" id="UP001519272"/>
    </source>
</evidence>
<dbReference type="Proteomes" id="UP001519272">
    <property type="component" value="Unassembled WGS sequence"/>
</dbReference>
<feature type="transmembrane region" description="Helical" evidence="1">
    <location>
        <begin position="68"/>
        <end position="95"/>
    </location>
</feature>
<dbReference type="Pfam" id="PF14079">
    <property type="entry name" value="DUF4260"/>
    <property type="match status" value="1"/>
</dbReference>
<evidence type="ECO:0000313" key="2">
    <source>
        <dbReference type="EMBL" id="MBP1904338.1"/>
    </source>
</evidence>
<keyword evidence="3" id="KW-1185">Reference proteome</keyword>
<keyword evidence="1" id="KW-1133">Transmembrane helix</keyword>
<comment type="caution">
    <text evidence="2">The sequence shown here is derived from an EMBL/GenBank/DDBJ whole genome shotgun (WGS) entry which is preliminary data.</text>
</comment>
<protein>
    <recommendedName>
        <fullName evidence="4">DUF4260 domain-containing protein</fullName>
    </recommendedName>
</protein>
<name>A0ABS4FP31_9BACL</name>
<keyword evidence="1" id="KW-0812">Transmembrane</keyword>
<evidence type="ECO:0008006" key="4">
    <source>
        <dbReference type="Google" id="ProtNLM"/>
    </source>
</evidence>
<dbReference type="EMBL" id="JAGGKG010000003">
    <property type="protein sequence ID" value="MBP1904338.1"/>
    <property type="molecule type" value="Genomic_DNA"/>
</dbReference>
<dbReference type="InterPro" id="IPR025356">
    <property type="entry name" value="DUF4260"/>
</dbReference>
<reference evidence="2 3" key="1">
    <citation type="submission" date="2021-03" db="EMBL/GenBank/DDBJ databases">
        <title>Genomic Encyclopedia of Type Strains, Phase IV (KMG-IV): sequencing the most valuable type-strain genomes for metagenomic binning, comparative biology and taxonomic classification.</title>
        <authorList>
            <person name="Goeker M."/>
        </authorList>
    </citation>
    <scope>NUCLEOTIDE SEQUENCE [LARGE SCALE GENOMIC DNA]</scope>
    <source>
        <strain evidence="2 3">DSM 14349</strain>
    </source>
</reference>
<evidence type="ECO:0000256" key="1">
    <source>
        <dbReference type="SAM" id="Phobius"/>
    </source>
</evidence>